<dbReference type="Pfam" id="PF04055">
    <property type="entry name" value="Radical_SAM"/>
    <property type="match status" value="1"/>
</dbReference>
<proteinExistence type="predicted"/>
<dbReference type="InterPro" id="IPR006638">
    <property type="entry name" value="Elp3/MiaA/NifB-like_rSAM"/>
</dbReference>
<dbReference type="GO" id="GO:0006779">
    <property type="term" value="P:porphyrin-containing compound biosynthetic process"/>
    <property type="evidence" value="ECO:0007669"/>
    <property type="project" value="TreeGrafter"/>
</dbReference>
<sequence length="488" mass="54506">MPITGALTSLNNKDVVNMPDTPRWQEEAFAMNRFLVSNGIDYSQKTYYYTPLTMYPRSLTPAVQPENVLLPRDLSTYRAMVYVHIPFCTARCTFCPFQLDVGRLVPERYVEALVRQVEMLAAQVQMPSQFNIYFGGGSPNLLSISQLRQIISAIRASFGGLVEEVSMELHPEAAKRVGYLEALPEVGVSRVSFGLQTTDAKVLHTTGRHHANDALDKVVPLARELGLGVNIDVMYGGFLGETPKADRSTFEHVLGLNPDWTTGYQVCIQEGTAEALRFAKEPSRYPDAKGMLSARALLHELAGERGYHYLGGDYFSSRPSPALYQVRKWAERTAVLSLGSGCYSYVVDGVSESKLWWAPFTLAGYFDFIDQGQFPVARCVDGSREGVESWATIARLKTGGAITEMPHHLVGQIEALIGLGLLEKKGGLRLTTSGVLIEDLIYASLIPEAVWREFSRKRRSLDYTKTDARYDWFFEPNTVLKFQAILRQ</sequence>
<accession>A0A1F4PPB8</accession>
<dbReference type="SFLD" id="SFLDS00029">
    <property type="entry name" value="Radical_SAM"/>
    <property type="match status" value="1"/>
</dbReference>
<dbReference type="PROSITE" id="PS51918">
    <property type="entry name" value="RADICAL_SAM"/>
    <property type="match status" value="1"/>
</dbReference>
<dbReference type="GO" id="GO:0003824">
    <property type="term" value="F:catalytic activity"/>
    <property type="evidence" value="ECO:0007669"/>
    <property type="project" value="InterPro"/>
</dbReference>
<dbReference type="STRING" id="1798539.A2994_01410"/>
<dbReference type="Gene3D" id="3.80.30.20">
    <property type="entry name" value="tm_1862 like domain"/>
    <property type="match status" value="1"/>
</dbReference>
<comment type="caution">
    <text evidence="2">The sequence shown here is derived from an EMBL/GenBank/DDBJ whole genome shotgun (WGS) entry which is preliminary data.</text>
</comment>
<dbReference type="CDD" id="cd01335">
    <property type="entry name" value="Radical_SAM"/>
    <property type="match status" value="1"/>
</dbReference>
<evidence type="ECO:0000313" key="2">
    <source>
        <dbReference type="EMBL" id="OGB85475.1"/>
    </source>
</evidence>
<protein>
    <recommendedName>
        <fullName evidence="1">Radical SAM core domain-containing protein</fullName>
    </recommendedName>
</protein>
<dbReference type="EMBL" id="METE01000003">
    <property type="protein sequence ID" value="OGB85475.1"/>
    <property type="molecule type" value="Genomic_DNA"/>
</dbReference>
<dbReference type="PANTHER" id="PTHR13932">
    <property type="entry name" value="COPROPORPHYRINIGEN III OXIDASE"/>
    <property type="match status" value="1"/>
</dbReference>
<organism evidence="2 3">
    <name type="scientific">candidate division Kazan bacterium RIFCSPLOWO2_01_FULL_48_13</name>
    <dbReference type="NCBI Taxonomy" id="1798539"/>
    <lineage>
        <taxon>Bacteria</taxon>
        <taxon>Bacteria division Kazan-3B-28</taxon>
    </lineage>
</organism>
<dbReference type="SFLD" id="SFLDG01065">
    <property type="entry name" value="anaerobic_coproporphyrinogen-I"/>
    <property type="match status" value="1"/>
</dbReference>
<dbReference type="PANTHER" id="PTHR13932:SF5">
    <property type="entry name" value="RADICAL S-ADENOSYL METHIONINE DOMAIN-CONTAINING PROTEIN 1, MITOCHONDRIAL"/>
    <property type="match status" value="1"/>
</dbReference>
<dbReference type="GO" id="GO:0051539">
    <property type="term" value="F:4 iron, 4 sulfur cluster binding"/>
    <property type="evidence" value="ECO:0007669"/>
    <property type="project" value="TreeGrafter"/>
</dbReference>
<feature type="domain" description="Radical SAM core" evidence="1">
    <location>
        <begin position="73"/>
        <end position="308"/>
    </location>
</feature>
<evidence type="ECO:0000259" key="1">
    <source>
        <dbReference type="PROSITE" id="PS51918"/>
    </source>
</evidence>
<dbReference type="InterPro" id="IPR023404">
    <property type="entry name" value="rSAM_horseshoe"/>
</dbReference>
<evidence type="ECO:0000313" key="3">
    <source>
        <dbReference type="Proteomes" id="UP000179010"/>
    </source>
</evidence>
<dbReference type="AlphaFoldDB" id="A0A1F4PPB8"/>
<dbReference type="InterPro" id="IPR007197">
    <property type="entry name" value="rSAM"/>
</dbReference>
<reference evidence="2 3" key="1">
    <citation type="journal article" date="2016" name="Nat. Commun.">
        <title>Thousands of microbial genomes shed light on interconnected biogeochemical processes in an aquifer system.</title>
        <authorList>
            <person name="Anantharaman K."/>
            <person name="Brown C.T."/>
            <person name="Hug L.A."/>
            <person name="Sharon I."/>
            <person name="Castelle C.J."/>
            <person name="Probst A.J."/>
            <person name="Thomas B.C."/>
            <person name="Singh A."/>
            <person name="Wilkins M.J."/>
            <person name="Karaoz U."/>
            <person name="Brodie E.L."/>
            <person name="Williams K.H."/>
            <person name="Hubbard S.S."/>
            <person name="Banfield J.F."/>
        </authorList>
    </citation>
    <scope>NUCLEOTIDE SEQUENCE [LARGE SCALE GENOMIC DNA]</scope>
</reference>
<dbReference type="Proteomes" id="UP000179010">
    <property type="component" value="Unassembled WGS sequence"/>
</dbReference>
<dbReference type="SUPFAM" id="SSF102114">
    <property type="entry name" value="Radical SAM enzymes"/>
    <property type="match status" value="1"/>
</dbReference>
<gene>
    <name evidence="2" type="ORF">A2994_01410</name>
</gene>
<dbReference type="SMART" id="SM00729">
    <property type="entry name" value="Elp3"/>
    <property type="match status" value="1"/>
</dbReference>
<name>A0A1F4PPB8_UNCK3</name>
<dbReference type="InterPro" id="IPR058240">
    <property type="entry name" value="rSAM_sf"/>
</dbReference>
<dbReference type="InterPro" id="IPR034505">
    <property type="entry name" value="Coproporphyrinogen-III_oxidase"/>
</dbReference>
<dbReference type="GO" id="GO:0005737">
    <property type="term" value="C:cytoplasm"/>
    <property type="evidence" value="ECO:0007669"/>
    <property type="project" value="TreeGrafter"/>
</dbReference>